<dbReference type="Pfam" id="PF14065">
    <property type="entry name" value="Pvc16_N"/>
    <property type="match status" value="1"/>
</dbReference>
<protein>
    <recommendedName>
        <fullName evidence="1">Pvc16 N-terminal domain-containing protein</fullName>
    </recommendedName>
</protein>
<organism evidence="2">
    <name type="scientific">Candidatus Kentrum sp. SD</name>
    <dbReference type="NCBI Taxonomy" id="2126332"/>
    <lineage>
        <taxon>Bacteria</taxon>
        <taxon>Pseudomonadati</taxon>
        <taxon>Pseudomonadota</taxon>
        <taxon>Gammaproteobacteria</taxon>
        <taxon>Candidatus Kentrum</taxon>
    </lineage>
</organism>
<accession>A0A450YC74</accession>
<sequence>MIDEALIFLKNQVNAHIDPKAGATPGVADDKVVLIDGEKTPVTFQPEAISVLLVNIAEERVLREADPYSRAAGGGSQKVFPDIPLYLYVLFAARFKKYSEGLGHLSSIIGYFQNHRVLDRQNAPTLDSRIEKLVMKLVSLPFCEQADMWSGLRSSYRPSVLYKASMVVFRDEDGTPTTRITDKELRKSP</sequence>
<name>A0A450YC74_9GAMM</name>
<dbReference type="EMBL" id="CAADFU010000002">
    <property type="protein sequence ID" value="VFK39150.1"/>
    <property type="molecule type" value="Genomic_DNA"/>
</dbReference>
<reference evidence="2" key="1">
    <citation type="submission" date="2019-02" db="EMBL/GenBank/DDBJ databases">
        <authorList>
            <person name="Gruber-Vodicka R. H."/>
            <person name="Seah K. B. B."/>
        </authorList>
    </citation>
    <scope>NUCLEOTIDE SEQUENCE</scope>
    <source>
        <strain evidence="2">BECK_S1320</strain>
    </source>
</reference>
<dbReference type="InterPro" id="IPR025351">
    <property type="entry name" value="Pvc16_N"/>
</dbReference>
<evidence type="ECO:0000259" key="1">
    <source>
        <dbReference type="Pfam" id="PF14065"/>
    </source>
</evidence>
<proteinExistence type="predicted"/>
<feature type="domain" description="Pvc16 N-terminal" evidence="1">
    <location>
        <begin position="9"/>
        <end position="176"/>
    </location>
</feature>
<dbReference type="AlphaFoldDB" id="A0A450YC74"/>
<gene>
    <name evidence="2" type="ORF">BECKSD772E_GA0070983_100221</name>
</gene>
<evidence type="ECO:0000313" key="2">
    <source>
        <dbReference type="EMBL" id="VFK39150.1"/>
    </source>
</evidence>